<name>M7MH32_9FLAO</name>
<keyword evidence="1" id="KW-0812">Transmembrane</keyword>
<dbReference type="EMBL" id="ANLA01000020">
    <property type="protein sequence ID" value="EMQ94135.1"/>
    <property type="molecule type" value="Genomic_DNA"/>
</dbReference>
<evidence type="ECO:0000256" key="1">
    <source>
        <dbReference type="SAM" id="Phobius"/>
    </source>
</evidence>
<dbReference type="RefSeq" id="WP_007651200.1">
    <property type="nucleotide sequence ID" value="NZ_ANLA01000020.1"/>
</dbReference>
<proteinExistence type="predicted"/>
<feature type="transmembrane region" description="Helical" evidence="1">
    <location>
        <begin position="20"/>
        <end position="40"/>
    </location>
</feature>
<sequence>MSQVLSLSGTFSLALIEQSSIVTALSISVIFFLVLLILGLRKSYLLRKESEKLSQSFSSDTDEETKVYKDFTESHLYDNN</sequence>
<dbReference type="Proteomes" id="UP000012024">
    <property type="component" value="Unassembled WGS sequence"/>
</dbReference>
<evidence type="ECO:0000313" key="3">
    <source>
        <dbReference type="Proteomes" id="UP000012024"/>
    </source>
</evidence>
<dbReference type="GeneID" id="98642326"/>
<accession>M7MH32</accession>
<dbReference type="AlphaFoldDB" id="M7MH32"/>
<protein>
    <submittedName>
        <fullName evidence="2">Uncharacterized protein</fullName>
    </submittedName>
</protein>
<organism evidence="2 3">
    <name type="scientific">Xanthomarina gelatinilytica</name>
    <dbReference type="NCBI Taxonomy" id="1137281"/>
    <lineage>
        <taxon>Bacteria</taxon>
        <taxon>Pseudomonadati</taxon>
        <taxon>Bacteroidota</taxon>
        <taxon>Flavobacteriia</taxon>
        <taxon>Flavobacteriales</taxon>
        <taxon>Flavobacteriaceae</taxon>
        <taxon>Xanthomarina</taxon>
    </lineage>
</organism>
<dbReference type="OrthoDB" id="1452391at2"/>
<comment type="caution">
    <text evidence="2">The sequence shown here is derived from an EMBL/GenBank/DDBJ whole genome shotgun (WGS) entry which is preliminary data.</text>
</comment>
<keyword evidence="1" id="KW-1133">Transmembrane helix</keyword>
<gene>
    <name evidence="2" type="ORF">D778_01147</name>
</gene>
<dbReference type="PATRIC" id="fig|1137281.3.peg.2503"/>
<dbReference type="eggNOG" id="ENOG5033H9U">
    <property type="taxonomic scope" value="Bacteria"/>
</dbReference>
<reference evidence="2 3" key="1">
    <citation type="submission" date="2012-12" db="EMBL/GenBank/DDBJ databases">
        <title>Genome assembly of Formosa sp. AK20.</title>
        <authorList>
            <person name="Kumar R."/>
            <person name="Khatri I."/>
            <person name="Vaidya B."/>
            <person name="Subramanian S."/>
            <person name="Pinnaka A."/>
        </authorList>
    </citation>
    <scope>NUCLEOTIDE SEQUENCE [LARGE SCALE GENOMIC DNA]</scope>
    <source>
        <strain evidence="2 3">AK20</strain>
    </source>
</reference>
<evidence type="ECO:0000313" key="2">
    <source>
        <dbReference type="EMBL" id="EMQ94135.1"/>
    </source>
</evidence>
<keyword evidence="3" id="KW-1185">Reference proteome</keyword>
<keyword evidence="1" id="KW-0472">Membrane</keyword>